<evidence type="ECO:0000256" key="5">
    <source>
        <dbReference type="ARBA" id="ARBA00023274"/>
    </source>
</evidence>
<dbReference type="InterPro" id="IPR020070">
    <property type="entry name" value="Ribosomal_bL9_N"/>
</dbReference>
<evidence type="ECO:0000256" key="1">
    <source>
        <dbReference type="ARBA" id="ARBA00010605"/>
    </source>
</evidence>
<evidence type="ECO:0000256" key="8">
    <source>
        <dbReference type="SAM" id="Coils"/>
    </source>
</evidence>
<dbReference type="InterPro" id="IPR036935">
    <property type="entry name" value="Ribosomal_bL9_N_sf"/>
</dbReference>
<keyword evidence="11" id="KW-1185">Reference proteome</keyword>
<gene>
    <name evidence="7 10" type="primary">rplI</name>
    <name evidence="10" type="ORF">ATZ99_05070</name>
</gene>
<evidence type="ECO:0000256" key="7">
    <source>
        <dbReference type="HAMAP-Rule" id="MF_00503"/>
    </source>
</evidence>
<dbReference type="RefSeq" id="WP_068747682.1">
    <property type="nucleotide sequence ID" value="NZ_LOHZ01000022.1"/>
</dbReference>
<evidence type="ECO:0000256" key="2">
    <source>
        <dbReference type="ARBA" id="ARBA00022730"/>
    </source>
</evidence>
<dbReference type="PATRIC" id="fig|520767.4.peg.520"/>
<proteinExistence type="inferred from homology"/>
<dbReference type="HAMAP" id="MF_00503">
    <property type="entry name" value="Ribosomal_bL9"/>
    <property type="match status" value="1"/>
</dbReference>
<evidence type="ECO:0000259" key="9">
    <source>
        <dbReference type="PROSITE" id="PS00651"/>
    </source>
</evidence>
<keyword evidence="8" id="KW-0175">Coiled coil</keyword>
<keyword evidence="3 7" id="KW-0694">RNA-binding</keyword>
<dbReference type="Gene3D" id="3.40.5.10">
    <property type="entry name" value="Ribosomal protein L9, N-terminal domain"/>
    <property type="match status" value="1"/>
</dbReference>
<dbReference type="OrthoDB" id="9788336at2"/>
<name>A0A161PVT3_9FIRM</name>
<dbReference type="PROSITE" id="PS00651">
    <property type="entry name" value="RIBOSOMAL_L9"/>
    <property type="match status" value="1"/>
</dbReference>
<dbReference type="Pfam" id="PF01281">
    <property type="entry name" value="Ribosomal_L9_N"/>
    <property type="match status" value="1"/>
</dbReference>
<dbReference type="STRING" id="520767.ATZ99_05070"/>
<dbReference type="InterPro" id="IPR020594">
    <property type="entry name" value="Ribosomal_bL9_bac/chp"/>
</dbReference>
<dbReference type="Pfam" id="PF03948">
    <property type="entry name" value="Ribosomal_L9_C"/>
    <property type="match status" value="1"/>
</dbReference>
<evidence type="ECO:0000256" key="6">
    <source>
        <dbReference type="ARBA" id="ARBA00035292"/>
    </source>
</evidence>
<protein>
    <recommendedName>
        <fullName evidence="6 7">Large ribosomal subunit protein bL9</fullName>
    </recommendedName>
</protein>
<dbReference type="GO" id="GO:0006412">
    <property type="term" value="P:translation"/>
    <property type="evidence" value="ECO:0007669"/>
    <property type="project" value="UniProtKB-UniRule"/>
</dbReference>
<evidence type="ECO:0000256" key="3">
    <source>
        <dbReference type="ARBA" id="ARBA00022884"/>
    </source>
</evidence>
<dbReference type="GO" id="GO:1990904">
    <property type="term" value="C:ribonucleoprotein complex"/>
    <property type="evidence" value="ECO:0007669"/>
    <property type="project" value="UniProtKB-KW"/>
</dbReference>
<keyword evidence="4 7" id="KW-0689">Ribosomal protein</keyword>
<evidence type="ECO:0000256" key="4">
    <source>
        <dbReference type="ARBA" id="ARBA00022980"/>
    </source>
</evidence>
<dbReference type="AlphaFoldDB" id="A0A161PVT3"/>
<dbReference type="GO" id="GO:0005840">
    <property type="term" value="C:ribosome"/>
    <property type="evidence" value="ECO:0007669"/>
    <property type="project" value="UniProtKB-KW"/>
</dbReference>
<dbReference type="FunFam" id="3.40.5.10:FF:000002">
    <property type="entry name" value="50S ribosomal protein L9"/>
    <property type="match status" value="1"/>
</dbReference>
<dbReference type="GO" id="GO:0003735">
    <property type="term" value="F:structural constituent of ribosome"/>
    <property type="evidence" value="ECO:0007669"/>
    <property type="project" value="InterPro"/>
</dbReference>
<keyword evidence="5 7" id="KW-0687">Ribonucleoprotein</keyword>
<comment type="similarity">
    <text evidence="1 7">Belongs to the bacterial ribosomal protein bL9 family.</text>
</comment>
<feature type="domain" description="Ribosomal protein L9" evidence="9">
    <location>
        <begin position="13"/>
        <end position="40"/>
    </location>
</feature>
<evidence type="ECO:0000313" key="11">
    <source>
        <dbReference type="Proteomes" id="UP000075737"/>
    </source>
</evidence>
<feature type="coiled-coil region" evidence="8">
    <location>
        <begin position="37"/>
        <end position="71"/>
    </location>
</feature>
<dbReference type="PANTHER" id="PTHR21368">
    <property type="entry name" value="50S RIBOSOMAL PROTEIN L9"/>
    <property type="match status" value="1"/>
</dbReference>
<dbReference type="Gene3D" id="3.10.430.100">
    <property type="entry name" value="Ribosomal protein L9, C-terminal domain"/>
    <property type="match status" value="1"/>
</dbReference>
<evidence type="ECO:0000313" key="10">
    <source>
        <dbReference type="EMBL" id="KYO67221.1"/>
    </source>
</evidence>
<organism evidence="10 11">
    <name type="scientific">Thermovenabulum gondwanense</name>
    <dbReference type="NCBI Taxonomy" id="520767"/>
    <lineage>
        <taxon>Bacteria</taxon>
        <taxon>Bacillati</taxon>
        <taxon>Bacillota</taxon>
        <taxon>Clostridia</taxon>
        <taxon>Thermosediminibacterales</taxon>
        <taxon>Thermosediminibacteraceae</taxon>
        <taxon>Thermovenabulum</taxon>
    </lineage>
</organism>
<dbReference type="NCBIfam" id="TIGR00158">
    <property type="entry name" value="L9"/>
    <property type="match status" value="1"/>
</dbReference>
<dbReference type="InterPro" id="IPR009027">
    <property type="entry name" value="Ribosomal_bL9/RNase_H1_N"/>
</dbReference>
<dbReference type="EMBL" id="LOHZ01000022">
    <property type="protein sequence ID" value="KYO67221.1"/>
    <property type="molecule type" value="Genomic_DNA"/>
</dbReference>
<comment type="caution">
    <text evidence="10">The sequence shown here is derived from an EMBL/GenBank/DDBJ whole genome shotgun (WGS) entry which is preliminary data.</text>
</comment>
<sequence>MKVILIQDVKNLGKKGDVVNVADGYARNFLFPRNLAIEASSGNIAKLEQEKKAVENKKEREKREALELAKKIENCTLTLKVKAGEQGKLYGSINTKDIAEGLKEQFKIDIDKRKIVLQEVIKTLGVYEATAKIHPEVEAKFKINVIEG</sequence>
<dbReference type="InterPro" id="IPR000244">
    <property type="entry name" value="Ribosomal_bL9"/>
</dbReference>
<dbReference type="SUPFAM" id="SSF55658">
    <property type="entry name" value="L9 N-domain-like"/>
    <property type="match status" value="1"/>
</dbReference>
<dbReference type="InterPro" id="IPR036791">
    <property type="entry name" value="Ribosomal_bL9_C_sf"/>
</dbReference>
<dbReference type="InterPro" id="IPR020069">
    <property type="entry name" value="Ribosomal_bL9_C"/>
</dbReference>
<dbReference type="GO" id="GO:0019843">
    <property type="term" value="F:rRNA binding"/>
    <property type="evidence" value="ECO:0007669"/>
    <property type="project" value="UniProtKB-UniRule"/>
</dbReference>
<reference evidence="10 11" key="1">
    <citation type="submission" date="2015-12" db="EMBL/GenBank/DDBJ databases">
        <title>Draft genome of Thermovenabulum gondwanense isolated from a red thermophilic microbial mat colonisisng an outflow channel of a bore well.</title>
        <authorList>
            <person name="Patel B.K."/>
        </authorList>
    </citation>
    <scope>NUCLEOTIDE SEQUENCE [LARGE SCALE GENOMIC DNA]</scope>
    <source>
        <strain evidence="10 11">R270</strain>
    </source>
</reference>
<keyword evidence="2 7" id="KW-0699">rRNA-binding</keyword>
<comment type="function">
    <text evidence="7">Binds to the 23S rRNA.</text>
</comment>
<dbReference type="SUPFAM" id="SSF55653">
    <property type="entry name" value="Ribosomal protein L9 C-domain"/>
    <property type="match status" value="1"/>
</dbReference>
<dbReference type="Proteomes" id="UP000075737">
    <property type="component" value="Unassembled WGS sequence"/>
</dbReference>
<accession>A0A161PVT3</accession>